<dbReference type="Gene3D" id="1.20.120.550">
    <property type="entry name" value="Membrane associated eicosanoid/glutathione metabolism-like domain"/>
    <property type="match status" value="1"/>
</dbReference>
<keyword evidence="3 5" id="KW-1133">Transmembrane helix</keyword>
<evidence type="ECO:0000256" key="3">
    <source>
        <dbReference type="ARBA" id="ARBA00022989"/>
    </source>
</evidence>
<evidence type="ECO:0000256" key="4">
    <source>
        <dbReference type="ARBA" id="ARBA00023136"/>
    </source>
</evidence>
<keyword evidence="2 5" id="KW-0812">Transmembrane</keyword>
<evidence type="ECO:0000313" key="6">
    <source>
        <dbReference type="EMBL" id="RCJ10111.1"/>
    </source>
</evidence>
<dbReference type="InterPro" id="IPR023352">
    <property type="entry name" value="MAPEG-like_dom_sf"/>
</dbReference>
<dbReference type="RefSeq" id="WP_114130559.1">
    <property type="nucleotide sequence ID" value="NZ_CP068435.1"/>
</dbReference>
<dbReference type="Pfam" id="PF01124">
    <property type="entry name" value="MAPEG"/>
    <property type="match status" value="1"/>
</dbReference>
<feature type="transmembrane region" description="Helical" evidence="5">
    <location>
        <begin position="110"/>
        <end position="128"/>
    </location>
</feature>
<sequence length="129" mass="13511">MNIIALACTAVLGLLLFSLGLATSVQRSRIGVLSGYPSEPDQLLARLIRAHGNTTEYAPFLAVLFLYLGTQHPPGWAVWCMAGATACRVLLVVALLAWPSMSRPNPARAVGALGTYAFGAALCVAALTV</sequence>
<comment type="caution">
    <text evidence="6">The sequence shown here is derived from an EMBL/GenBank/DDBJ whole genome shotgun (WGS) entry which is preliminary data.</text>
</comment>
<feature type="transmembrane region" description="Helical" evidence="5">
    <location>
        <begin position="76"/>
        <end position="98"/>
    </location>
</feature>
<dbReference type="GO" id="GO:0016020">
    <property type="term" value="C:membrane"/>
    <property type="evidence" value="ECO:0007669"/>
    <property type="project" value="UniProtKB-SubCell"/>
</dbReference>
<evidence type="ECO:0000256" key="2">
    <source>
        <dbReference type="ARBA" id="ARBA00022692"/>
    </source>
</evidence>
<protein>
    <submittedName>
        <fullName evidence="6">MAPEG family protein</fullName>
    </submittedName>
</protein>
<comment type="subcellular location">
    <subcellularLocation>
        <location evidence="1">Membrane</location>
    </subcellularLocation>
</comment>
<organism evidence="6 7">
    <name type="scientific">Cupriavidus necator</name>
    <name type="common">Alcaligenes eutrophus</name>
    <name type="synonym">Ralstonia eutropha</name>
    <dbReference type="NCBI Taxonomy" id="106590"/>
    <lineage>
        <taxon>Bacteria</taxon>
        <taxon>Pseudomonadati</taxon>
        <taxon>Pseudomonadota</taxon>
        <taxon>Betaproteobacteria</taxon>
        <taxon>Burkholderiales</taxon>
        <taxon>Burkholderiaceae</taxon>
        <taxon>Cupriavidus</taxon>
    </lineage>
</organism>
<keyword evidence="4 5" id="KW-0472">Membrane</keyword>
<proteinExistence type="predicted"/>
<reference evidence="6 7" key="1">
    <citation type="submission" date="2018-04" db="EMBL/GenBank/DDBJ databases">
        <title>Cupriavidus necator CR12 genome sequencing and assembly.</title>
        <authorList>
            <person name="Ben Fekih I."/>
            <person name="Mazhar H.S."/>
            <person name="Bello S.K."/>
            <person name="Rensing C."/>
        </authorList>
    </citation>
    <scope>NUCLEOTIDE SEQUENCE [LARGE SCALE GENOMIC DNA]</scope>
    <source>
        <strain evidence="6 7">CR12</strain>
    </source>
</reference>
<evidence type="ECO:0000256" key="5">
    <source>
        <dbReference type="SAM" id="Phobius"/>
    </source>
</evidence>
<name>A0A367PQA9_CUPNE</name>
<evidence type="ECO:0000256" key="1">
    <source>
        <dbReference type="ARBA" id="ARBA00004370"/>
    </source>
</evidence>
<dbReference type="SUPFAM" id="SSF161084">
    <property type="entry name" value="MAPEG domain-like"/>
    <property type="match status" value="1"/>
</dbReference>
<dbReference type="AlphaFoldDB" id="A0A367PQA9"/>
<dbReference type="EMBL" id="QDHA01000006">
    <property type="protein sequence ID" value="RCJ10111.1"/>
    <property type="molecule type" value="Genomic_DNA"/>
</dbReference>
<evidence type="ECO:0000313" key="7">
    <source>
        <dbReference type="Proteomes" id="UP000253501"/>
    </source>
</evidence>
<dbReference type="InterPro" id="IPR001129">
    <property type="entry name" value="Membr-assoc_MAPEG"/>
</dbReference>
<dbReference type="Proteomes" id="UP000253501">
    <property type="component" value="Unassembled WGS sequence"/>
</dbReference>
<accession>A0A367PQA9</accession>
<gene>
    <name evidence="6" type="ORF">DDK22_02605</name>
</gene>